<comment type="caution">
    <text evidence="2">The sequence shown here is derived from an EMBL/GenBank/DDBJ whole genome shotgun (WGS) entry which is preliminary data.</text>
</comment>
<reference evidence="2 3" key="1">
    <citation type="submission" date="2017-06" db="EMBL/GenBank/DDBJ databases">
        <title>Novel microbial phyla capable of carbon fixation and sulfur reduction in deep-sea sediments.</title>
        <authorList>
            <person name="Huang J."/>
            <person name="Baker B."/>
            <person name="Wang Y."/>
        </authorList>
    </citation>
    <scope>NUCLEOTIDE SEQUENCE [LARGE SCALE GENOMIC DNA]</scope>
    <source>
        <strain evidence="2">B3_LCP</strain>
    </source>
</reference>
<dbReference type="PANTHER" id="PTHR38032:SF1">
    <property type="entry name" value="RNA-BINDING PROTEIN KHPB N-TERMINAL DOMAIN-CONTAINING PROTEIN"/>
    <property type="match status" value="1"/>
</dbReference>
<feature type="domain" description="Flagellar Assembly Protein A N-terminal region" evidence="1">
    <location>
        <begin position="115"/>
        <end position="275"/>
    </location>
</feature>
<proteinExistence type="predicted"/>
<dbReference type="InterPro" id="IPR046866">
    <property type="entry name" value="FapA_N"/>
</dbReference>
<gene>
    <name evidence="2" type="ORF">CEE37_06250</name>
</gene>
<protein>
    <recommendedName>
        <fullName evidence="1">Flagellar Assembly Protein A N-terminal region domain-containing protein</fullName>
    </recommendedName>
</protein>
<dbReference type="Pfam" id="PF03961">
    <property type="entry name" value="FapA"/>
    <property type="match status" value="1"/>
</dbReference>
<evidence type="ECO:0000313" key="3">
    <source>
        <dbReference type="Proteomes" id="UP000319619"/>
    </source>
</evidence>
<sequence>MVLDTTVKDHLFIHGEEKIEITSQTGDVWQVCILLPFRDTGKQEEMVQCLRSAKYKISQTFDVPYELLELCEVIKKIPVDNGIEATVTIVKQKREHGKPTVILRSVVTSSGCVFDDMIAELNISYLDESNRLVTIESIQNEIAKAGVAYEMCDCHLIEETIKKVNKNKSQIKGLRIANGIHPEEGVDARLEYAFHDEYSTGMDICDYVQGRKVREGDILCQKIPPRNGKTPGKDVRGGIIPPVKGLDFEMEVGGGTKLSEDSNAVISLIDGIVEMKRVTRLAHTVTGERTILEKVTVSVRPVIKVNADEINTLVTEDNVVIMGGLKKNSSIVSKGEVFVDGDIKEGANIVAGSLVMINGEIITGNISTDESVITSNGIKRSSIMAGENVEIQGIAENSQITGRNIKINRSEGSKVTALNKVTINSAGSDGEGNQTSIQIGYRDYYLRTQKKITKDLERLKRDLGKIIRVFGKDVIWDLTASNIQKTLIKYLRKISTKTKEEPDKKQLANLKALLEAVIPLKTIIVEKTAEIEVLKKKARESHSEESALIIHEGGTDPVEITIDGETMEYKES</sequence>
<dbReference type="InterPro" id="IPR046865">
    <property type="entry name" value="FapA_b_solenoid"/>
</dbReference>
<dbReference type="Proteomes" id="UP000319619">
    <property type="component" value="Unassembled WGS sequence"/>
</dbReference>
<dbReference type="EMBL" id="NJBN01000003">
    <property type="protein sequence ID" value="TKJ41265.1"/>
    <property type="molecule type" value="Genomic_DNA"/>
</dbReference>
<accession>A0A532V244</accession>
<dbReference type="PANTHER" id="PTHR38032">
    <property type="entry name" value="POLYMERASE-RELATED"/>
    <property type="match status" value="1"/>
</dbReference>
<dbReference type="InterPro" id="IPR005646">
    <property type="entry name" value="FapA"/>
</dbReference>
<evidence type="ECO:0000259" key="1">
    <source>
        <dbReference type="Pfam" id="PF20250"/>
    </source>
</evidence>
<dbReference type="Pfam" id="PF20250">
    <property type="entry name" value="FapA_N"/>
    <property type="match status" value="1"/>
</dbReference>
<evidence type="ECO:0000313" key="2">
    <source>
        <dbReference type="EMBL" id="TKJ41265.1"/>
    </source>
</evidence>
<name>A0A532V244_UNCL8</name>
<organism evidence="2 3">
    <name type="scientific">candidate division LCP-89 bacterium B3_LCP</name>
    <dbReference type="NCBI Taxonomy" id="2012998"/>
    <lineage>
        <taxon>Bacteria</taxon>
        <taxon>Pseudomonadati</taxon>
        <taxon>Bacteria division LCP-89</taxon>
    </lineage>
</organism>
<dbReference type="AlphaFoldDB" id="A0A532V244"/>